<evidence type="ECO:0000256" key="5">
    <source>
        <dbReference type="ARBA" id="ARBA00005988"/>
    </source>
</evidence>
<gene>
    <name evidence="24" type="ORF">ECRASSUSDP1_LOCUS29234</name>
</gene>
<accession>A0AAD1YAF7</accession>
<evidence type="ECO:0000256" key="16">
    <source>
        <dbReference type="ARBA" id="ARBA00024627"/>
    </source>
</evidence>
<feature type="compositionally biased region" description="Low complexity" evidence="22">
    <location>
        <begin position="657"/>
        <end position="672"/>
    </location>
</feature>
<keyword evidence="11" id="KW-0482">Metalloprotease</keyword>
<dbReference type="GO" id="GO:0005634">
    <property type="term" value="C:nucleus"/>
    <property type="evidence" value="ECO:0007669"/>
    <property type="project" value="UniProtKB-SubCell"/>
</dbReference>
<dbReference type="SMART" id="SM00631">
    <property type="entry name" value="Zn_pept"/>
    <property type="match status" value="1"/>
</dbReference>
<evidence type="ECO:0000256" key="11">
    <source>
        <dbReference type="ARBA" id="ARBA00023049"/>
    </source>
</evidence>
<evidence type="ECO:0000256" key="2">
    <source>
        <dbReference type="ARBA" id="ARBA00004123"/>
    </source>
</evidence>
<evidence type="ECO:0000256" key="6">
    <source>
        <dbReference type="ARBA" id="ARBA00022490"/>
    </source>
</evidence>
<evidence type="ECO:0000256" key="8">
    <source>
        <dbReference type="ARBA" id="ARBA00022723"/>
    </source>
</evidence>
<evidence type="ECO:0000256" key="4">
    <source>
        <dbReference type="ARBA" id="ARBA00004214"/>
    </source>
</evidence>
<evidence type="ECO:0000256" key="14">
    <source>
        <dbReference type="ARBA" id="ARBA00024141"/>
    </source>
</evidence>
<comment type="similarity">
    <text evidence="5 21">Belongs to the peptidase M14 family.</text>
</comment>
<dbReference type="GO" id="GO:0004181">
    <property type="term" value="F:metallocarboxypeptidase activity"/>
    <property type="evidence" value="ECO:0007669"/>
    <property type="project" value="InterPro"/>
</dbReference>
<evidence type="ECO:0000256" key="7">
    <source>
        <dbReference type="ARBA" id="ARBA00022670"/>
    </source>
</evidence>
<evidence type="ECO:0000256" key="13">
    <source>
        <dbReference type="ARBA" id="ARBA00023242"/>
    </source>
</evidence>
<evidence type="ECO:0000256" key="10">
    <source>
        <dbReference type="ARBA" id="ARBA00022833"/>
    </source>
</evidence>
<dbReference type="EC" id="3.4.17.24" evidence="17"/>
<dbReference type="Proteomes" id="UP001295684">
    <property type="component" value="Unassembled WGS sequence"/>
</dbReference>
<dbReference type="InterPro" id="IPR000834">
    <property type="entry name" value="Peptidase_M14"/>
</dbReference>
<feature type="region of interest" description="Disordered" evidence="22">
    <location>
        <begin position="652"/>
        <end position="705"/>
    </location>
</feature>
<evidence type="ECO:0000256" key="19">
    <source>
        <dbReference type="ARBA" id="ARBA00032928"/>
    </source>
</evidence>
<dbReference type="Pfam" id="PF18027">
    <property type="entry name" value="Pepdidase_M14_N"/>
    <property type="match status" value="1"/>
</dbReference>
<dbReference type="GO" id="GO:0005819">
    <property type="term" value="C:spindle"/>
    <property type="evidence" value="ECO:0007669"/>
    <property type="project" value="UniProtKB-SubCell"/>
</dbReference>
<evidence type="ECO:0000256" key="9">
    <source>
        <dbReference type="ARBA" id="ARBA00022801"/>
    </source>
</evidence>
<feature type="region of interest" description="Disordered" evidence="22">
    <location>
        <begin position="564"/>
        <end position="627"/>
    </location>
</feature>
<comment type="catalytic activity">
    <reaction evidence="16">
        <text>C-terminal L-alpha-aminoacyl-L-glutamyl-[tubulin] + H2O = C-terminal L-alpha-aminoacyl-[tubulin] + L-glutamate</text>
        <dbReference type="Rhea" id="RHEA:63796"/>
        <dbReference type="Rhea" id="RHEA-COMP:16436"/>
        <dbReference type="Rhea" id="RHEA-COMP:16437"/>
        <dbReference type="ChEBI" id="CHEBI:15377"/>
        <dbReference type="ChEBI" id="CHEBI:29985"/>
        <dbReference type="ChEBI" id="CHEBI:90782"/>
        <dbReference type="ChEBI" id="CHEBI:149556"/>
        <dbReference type="EC" id="3.4.17.24"/>
    </reaction>
    <physiologicalReaction direction="left-to-right" evidence="16">
        <dbReference type="Rhea" id="RHEA:63797"/>
    </physiologicalReaction>
</comment>
<evidence type="ECO:0000256" key="20">
    <source>
        <dbReference type="ARBA" id="ARBA00047714"/>
    </source>
</evidence>
<dbReference type="AlphaFoldDB" id="A0AAD1YAF7"/>
<keyword evidence="8" id="KW-0479">Metal-binding</keyword>
<name>A0AAD1YAF7_EUPCR</name>
<dbReference type="CDD" id="cd06236">
    <property type="entry name" value="M14_AGBL5_like"/>
    <property type="match status" value="1"/>
</dbReference>
<evidence type="ECO:0000259" key="23">
    <source>
        <dbReference type="PROSITE" id="PS52035"/>
    </source>
</evidence>
<keyword evidence="12" id="KW-0206">Cytoskeleton</keyword>
<comment type="subcellular location">
    <subcellularLocation>
        <location evidence="3">Cytoplasm</location>
        <location evidence="3">Cytoskeleton</location>
        <location evidence="3">Spindle</location>
    </subcellularLocation>
    <subcellularLocation>
        <location evidence="4">Midbody</location>
    </subcellularLocation>
    <subcellularLocation>
        <location evidence="2">Nucleus</location>
    </subcellularLocation>
</comment>
<dbReference type="GO" id="GO:0008270">
    <property type="term" value="F:zinc ion binding"/>
    <property type="evidence" value="ECO:0007669"/>
    <property type="project" value="InterPro"/>
</dbReference>
<evidence type="ECO:0000256" key="21">
    <source>
        <dbReference type="PROSITE-ProRule" id="PRU01379"/>
    </source>
</evidence>
<evidence type="ECO:0000313" key="25">
    <source>
        <dbReference type="Proteomes" id="UP001295684"/>
    </source>
</evidence>
<dbReference type="InterPro" id="IPR050821">
    <property type="entry name" value="Cytosolic_carboxypeptidase"/>
</dbReference>
<evidence type="ECO:0000256" key="3">
    <source>
        <dbReference type="ARBA" id="ARBA00004186"/>
    </source>
</evidence>
<organism evidence="24 25">
    <name type="scientific">Euplotes crassus</name>
    <dbReference type="NCBI Taxonomy" id="5936"/>
    <lineage>
        <taxon>Eukaryota</taxon>
        <taxon>Sar</taxon>
        <taxon>Alveolata</taxon>
        <taxon>Ciliophora</taxon>
        <taxon>Intramacronucleata</taxon>
        <taxon>Spirotrichea</taxon>
        <taxon>Hypotrichia</taxon>
        <taxon>Euplotida</taxon>
        <taxon>Euplotidae</taxon>
        <taxon>Moneuplotes</taxon>
    </lineage>
</organism>
<proteinExistence type="inferred from homology"/>
<evidence type="ECO:0000256" key="18">
    <source>
        <dbReference type="ARBA" id="ARBA00032753"/>
    </source>
</evidence>
<evidence type="ECO:0000256" key="22">
    <source>
        <dbReference type="SAM" id="MobiDB-lite"/>
    </source>
</evidence>
<reference evidence="24" key="1">
    <citation type="submission" date="2023-07" db="EMBL/GenBank/DDBJ databases">
        <authorList>
            <consortium name="AG Swart"/>
            <person name="Singh M."/>
            <person name="Singh A."/>
            <person name="Seah K."/>
            <person name="Emmerich C."/>
        </authorList>
    </citation>
    <scope>NUCLEOTIDE SEQUENCE</scope>
    <source>
        <strain evidence="24">DP1</strain>
    </source>
</reference>
<keyword evidence="25" id="KW-1185">Reference proteome</keyword>
<dbReference type="PROSITE" id="PS52035">
    <property type="entry name" value="PEPTIDASE_M14"/>
    <property type="match status" value="1"/>
</dbReference>
<comment type="caution">
    <text evidence="24">The sequence shown here is derived from an EMBL/GenBank/DDBJ whole genome shotgun (WGS) entry which is preliminary data.</text>
</comment>
<feature type="compositionally biased region" description="Basic residues" evidence="22">
    <location>
        <begin position="570"/>
        <end position="581"/>
    </location>
</feature>
<dbReference type="Gene3D" id="3.40.630.10">
    <property type="entry name" value="Zn peptidases"/>
    <property type="match status" value="1"/>
</dbReference>
<keyword evidence="10" id="KW-0862">Zinc</keyword>
<feature type="compositionally biased region" description="Basic residues" evidence="22">
    <location>
        <begin position="590"/>
        <end position="600"/>
    </location>
</feature>
<dbReference type="EMBL" id="CAMPGE010030097">
    <property type="protein sequence ID" value="CAI2387600.1"/>
    <property type="molecule type" value="Genomic_DNA"/>
</dbReference>
<protein>
    <recommendedName>
        <fullName evidence="14">Cytosolic carboxypeptidase-like protein 5</fullName>
        <ecNumber evidence="17">3.4.17.24</ecNumber>
    </recommendedName>
    <alternativeName>
        <fullName evidence="19">ATP/GTP-binding protein-like 5</fullName>
    </alternativeName>
    <alternativeName>
        <fullName evidence="18">Protein deglutamylase CCP5</fullName>
    </alternativeName>
</protein>
<evidence type="ECO:0000313" key="24">
    <source>
        <dbReference type="EMBL" id="CAI2387600.1"/>
    </source>
</evidence>
<dbReference type="GO" id="GO:0006508">
    <property type="term" value="P:proteolysis"/>
    <property type="evidence" value="ECO:0007669"/>
    <property type="project" value="UniProtKB-KW"/>
</dbReference>
<keyword evidence="13" id="KW-0539">Nucleus</keyword>
<dbReference type="PANTHER" id="PTHR12756">
    <property type="entry name" value="CYTOSOLIC CARBOXYPEPTIDASE"/>
    <property type="match status" value="1"/>
</dbReference>
<dbReference type="PANTHER" id="PTHR12756:SF12">
    <property type="entry name" value="CYTOSOLIC CARBOXYPEPTIDASE-LIKE PROTEIN 5"/>
    <property type="match status" value="1"/>
</dbReference>
<evidence type="ECO:0000256" key="17">
    <source>
        <dbReference type="ARBA" id="ARBA00026108"/>
    </source>
</evidence>
<evidence type="ECO:0000256" key="12">
    <source>
        <dbReference type="ARBA" id="ARBA00023212"/>
    </source>
</evidence>
<sequence length="705" mass="80404">MGNSMFDCEVERRHDHSEVILQQEEEKYPGGMTYLQYLDHLGISPQGIKQRTPTKWSENPQQVHKTFEDSGITISSMFDSGNLYQVKKTGEGSFDLYISADSKPYVSEILYRGWFYFSITGAKPSTMLNFTVRNMKNQTKLFTAGLRPVFKTVSKDGKRVIVPWRRIPSKPTFSYNEDDDIFTLKWTFPSSKSSENITYFAYSFPYSFEEITHKLDEFEYRMSRRKNVYVHREVLTYSREGRKQEMITVSSKDGINEDDEREEYIPNLFPEHTGAPEERPLKYYSKRVIFLSSRVHPGETGASHMYNGFLDILMDEKNPHSRSLLKNFVFKLVPALNPDGIYRGYYRLDTLGQNLNREYLDPDLLVCPTTYSVKHVLKQLSETDNLMMYVDFHAHASKKGIFCFGNALKGERQVDNVLFARLMSLNCLNFDMSECSFSDKIMNKVDKQGESREGTGRVAIYKDTGCKHCYTLECNYHTGKKLSIIPPKFNKILGRGEAETPVSDSTSTLYSNGMCPPYNIEILENVGAAFAASILDLVNDNPVSRLPMSRFKNIEGVRNDVTNTLNKPGTGRRRFAKKKPVAPKPPPMKVKIKSTKSGKLSRKEESKMSKKPPMKKSVSMFQKKKKVPEGNTNLRRCANSFGYNKNKASISFSKGKSTGSQMSTATSSSMRTRFGKSVDGRKTVNSRGLMRGVKKSLAQKSMSRI</sequence>
<comment type="cofactor">
    <cofactor evidence="1">
        <name>Zn(2+)</name>
        <dbReference type="ChEBI" id="CHEBI:29105"/>
    </cofactor>
</comment>
<dbReference type="InterPro" id="IPR034286">
    <property type="entry name" value="M14_AGBL5-like"/>
</dbReference>
<dbReference type="Pfam" id="PF00246">
    <property type="entry name" value="Peptidase_M14"/>
    <property type="match status" value="1"/>
</dbReference>
<dbReference type="Gene3D" id="2.60.40.3120">
    <property type="match status" value="1"/>
</dbReference>
<dbReference type="SUPFAM" id="SSF53187">
    <property type="entry name" value="Zn-dependent exopeptidases"/>
    <property type="match status" value="1"/>
</dbReference>
<evidence type="ECO:0000256" key="1">
    <source>
        <dbReference type="ARBA" id="ARBA00001947"/>
    </source>
</evidence>
<keyword evidence="7" id="KW-0645">Protease</keyword>
<keyword evidence="9" id="KW-0378">Hydrolase</keyword>
<dbReference type="InterPro" id="IPR040626">
    <property type="entry name" value="Pepdidase_M14_N"/>
</dbReference>
<evidence type="ECO:0000256" key="15">
    <source>
        <dbReference type="ARBA" id="ARBA00024524"/>
    </source>
</evidence>
<comment type="catalytic activity">
    <reaction evidence="20">
        <text>gamma-L-glutamyl-L-glutamyl-[protein] + H2O = L-glutamyl-[protein] + L-glutamate</text>
        <dbReference type="Rhea" id="RHEA:60152"/>
        <dbReference type="Rhea" id="RHEA-COMP:10208"/>
        <dbReference type="Rhea" id="RHEA-COMP:15517"/>
        <dbReference type="ChEBI" id="CHEBI:15377"/>
        <dbReference type="ChEBI" id="CHEBI:29973"/>
        <dbReference type="ChEBI" id="CHEBI:29985"/>
        <dbReference type="ChEBI" id="CHEBI:143622"/>
    </reaction>
    <physiologicalReaction direction="left-to-right" evidence="20">
        <dbReference type="Rhea" id="RHEA:60153"/>
    </physiologicalReaction>
</comment>
<feature type="active site" description="Proton donor/acceptor" evidence="21">
    <location>
        <position position="473"/>
    </location>
</feature>
<keyword evidence="6" id="KW-0963">Cytoplasm</keyword>
<comment type="catalytic activity">
    <reaction evidence="15">
        <text>C-terminal L-alpha-aminoacyl-L-glutamyl-L-glutamyl-[tubulin] + H2O = C-terminal L-alpha-aminoacyl-L-glutamyl-[tubulin] + L-glutamate</text>
        <dbReference type="Rhea" id="RHEA:63792"/>
        <dbReference type="Rhea" id="RHEA-COMP:16435"/>
        <dbReference type="Rhea" id="RHEA-COMP:16436"/>
        <dbReference type="ChEBI" id="CHEBI:15377"/>
        <dbReference type="ChEBI" id="CHEBI:29985"/>
        <dbReference type="ChEBI" id="CHEBI:149555"/>
        <dbReference type="ChEBI" id="CHEBI:149556"/>
        <dbReference type="EC" id="3.4.17.24"/>
    </reaction>
    <physiologicalReaction direction="left-to-right" evidence="15">
        <dbReference type="Rhea" id="RHEA:63793"/>
    </physiologicalReaction>
</comment>
<feature type="domain" description="Peptidase M14" evidence="23">
    <location>
        <begin position="204"/>
        <end position="538"/>
    </location>
</feature>
<dbReference type="GO" id="GO:0030496">
    <property type="term" value="C:midbody"/>
    <property type="evidence" value="ECO:0007669"/>
    <property type="project" value="UniProtKB-SubCell"/>
</dbReference>